<dbReference type="Proteomes" id="UP000789342">
    <property type="component" value="Unassembled WGS sequence"/>
</dbReference>
<comment type="caution">
    <text evidence="2">The sequence shown here is derived from an EMBL/GenBank/DDBJ whole genome shotgun (WGS) entry which is preliminary data.</text>
</comment>
<reference evidence="2" key="1">
    <citation type="submission" date="2021-06" db="EMBL/GenBank/DDBJ databases">
        <authorList>
            <person name="Kallberg Y."/>
            <person name="Tangrot J."/>
            <person name="Rosling A."/>
        </authorList>
    </citation>
    <scope>NUCLEOTIDE SEQUENCE</scope>
    <source>
        <strain evidence="2">CL551</strain>
    </source>
</reference>
<dbReference type="EMBL" id="CAJVPV010010173">
    <property type="protein sequence ID" value="CAG8648580.1"/>
    <property type="molecule type" value="Genomic_DNA"/>
</dbReference>
<evidence type="ECO:0000313" key="2">
    <source>
        <dbReference type="EMBL" id="CAG8648580.1"/>
    </source>
</evidence>
<evidence type="ECO:0000313" key="3">
    <source>
        <dbReference type="Proteomes" id="UP000789342"/>
    </source>
</evidence>
<organism evidence="2 3">
    <name type="scientific">Acaulospora morrowiae</name>
    <dbReference type="NCBI Taxonomy" id="94023"/>
    <lineage>
        <taxon>Eukaryota</taxon>
        <taxon>Fungi</taxon>
        <taxon>Fungi incertae sedis</taxon>
        <taxon>Mucoromycota</taxon>
        <taxon>Glomeromycotina</taxon>
        <taxon>Glomeromycetes</taxon>
        <taxon>Diversisporales</taxon>
        <taxon>Acaulosporaceae</taxon>
        <taxon>Acaulospora</taxon>
    </lineage>
</organism>
<gene>
    <name evidence="2" type="ORF">AMORRO_LOCUS9849</name>
</gene>
<feature type="compositionally biased region" description="Basic and acidic residues" evidence="1">
    <location>
        <begin position="1"/>
        <end position="10"/>
    </location>
</feature>
<sequence length="87" mass="10073">MKAEAPEISKKGVNTMEAMGKSETSDQPREHHERREETINEKMSHEIQEINSAIYLTILEEVSTLEKEEEFIIGESKMDMDCLTEEE</sequence>
<feature type="region of interest" description="Disordered" evidence="1">
    <location>
        <begin position="1"/>
        <end position="45"/>
    </location>
</feature>
<accession>A0A9N9DUA2</accession>
<evidence type="ECO:0000256" key="1">
    <source>
        <dbReference type="SAM" id="MobiDB-lite"/>
    </source>
</evidence>
<name>A0A9N9DUA2_9GLOM</name>
<proteinExistence type="predicted"/>
<keyword evidence="3" id="KW-1185">Reference proteome</keyword>
<protein>
    <submittedName>
        <fullName evidence="2">17710_t:CDS:1</fullName>
    </submittedName>
</protein>
<dbReference type="AlphaFoldDB" id="A0A9N9DUA2"/>
<feature type="compositionally biased region" description="Basic and acidic residues" evidence="1">
    <location>
        <begin position="23"/>
        <end position="45"/>
    </location>
</feature>